<dbReference type="Gene3D" id="1.10.20.10">
    <property type="entry name" value="Histone, subunit A"/>
    <property type="match status" value="1"/>
</dbReference>
<feature type="compositionally biased region" description="Low complexity" evidence="16">
    <location>
        <begin position="69"/>
        <end position="138"/>
    </location>
</feature>
<gene>
    <name evidence="18" type="ORF">SPLIT_LOCUS7425</name>
</gene>
<feature type="compositionally biased region" description="Low complexity" evidence="16">
    <location>
        <begin position="223"/>
        <end position="243"/>
    </location>
</feature>
<dbReference type="SUPFAM" id="SSF47113">
    <property type="entry name" value="Histone-fold"/>
    <property type="match status" value="1"/>
</dbReference>
<dbReference type="GO" id="GO:0003677">
    <property type="term" value="F:DNA binding"/>
    <property type="evidence" value="ECO:0007669"/>
    <property type="project" value="UniProtKB-KW"/>
</dbReference>
<dbReference type="PRINTS" id="PR00620">
    <property type="entry name" value="HISTONEH2A"/>
</dbReference>
<sequence>MVNNAIKEMKERTGSSLQAIKKYIAAQYKVDAEKLAPFIRKYLKSAVESGTLIQTKGKGASGSFKLESKSAAAKKPAGAVGKAAAGKSGASASAASKAGAAGKKATASAAGAKSKKAAAAAASASAASGSPAKSAKSSAAKDKKAAAAKKKPAPKKAAAPAKAKGAAAPKAKKTAKPPTKKPKRPNPRRQQPLRPNRSRQPRKQPPPRSNLLLLILSRRFGAVPTTGSGTATATSTTSTSSPSQPQPQPRRGKVKGKAKSRSNRAGLQFPVGRIHRLLRNGNYAERVGAGAPVYLAAVMEYLAAEVLELAGNAARDNKKTRIIPRHLQLAIRNDEELNKLLSGVTIAQGGVLPNIQAVLLPKKTEKKA</sequence>
<keyword evidence="15" id="KW-0544">Nucleosome core</keyword>
<comment type="subunit">
    <text evidence="6">The nucleosome is a histone octamer containing two molecules each of H2A, H2B, H3 and H4 assembled in one H3-H4 heterotetramer and two H2A-H2B heterodimers. The octamer wraps approximately 147 bp of DNA.</text>
</comment>
<feature type="compositionally biased region" description="Basic residues" evidence="16">
    <location>
        <begin position="250"/>
        <end position="262"/>
    </location>
</feature>
<evidence type="ECO:0000256" key="14">
    <source>
        <dbReference type="ARBA" id="ARBA00023242"/>
    </source>
</evidence>
<keyword evidence="19" id="KW-1185">Reference proteome</keyword>
<keyword evidence="11" id="KW-0832">Ubl conjugation</keyword>
<feature type="region of interest" description="Disordered" evidence="16">
    <location>
        <begin position="223"/>
        <end position="264"/>
    </location>
</feature>
<evidence type="ECO:0000313" key="19">
    <source>
        <dbReference type="Proteomes" id="UP001153321"/>
    </source>
</evidence>
<evidence type="ECO:0000256" key="5">
    <source>
        <dbReference type="ARBA" id="ARBA00010691"/>
    </source>
</evidence>
<evidence type="ECO:0000256" key="9">
    <source>
        <dbReference type="ARBA" id="ARBA00022481"/>
    </source>
</evidence>
<dbReference type="FunFam" id="1.10.10.10:FF:000140">
    <property type="entry name" value="Histone H1.0"/>
    <property type="match status" value="1"/>
</dbReference>
<dbReference type="GO" id="GO:0046982">
    <property type="term" value="F:protein heterodimerization activity"/>
    <property type="evidence" value="ECO:0007669"/>
    <property type="project" value="InterPro"/>
</dbReference>
<keyword evidence="14" id="KW-0539">Nucleus</keyword>
<dbReference type="InterPro" id="IPR036388">
    <property type="entry name" value="WH-like_DNA-bd_sf"/>
</dbReference>
<evidence type="ECO:0000313" key="18">
    <source>
        <dbReference type="EMBL" id="CAH1642069.1"/>
    </source>
</evidence>
<protein>
    <recommendedName>
        <fullName evidence="7">Histone H2A</fullName>
    </recommendedName>
</protein>
<dbReference type="GO" id="GO:0030527">
    <property type="term" value="F:structural constituent of chromatin"/>
    <property type="evidence" value="ECO:0007669"/>
    <property type="project" value="InterPro"/>
</dbReference>
<dbReference type="EMBL" id="LR824556">
    <property type="protein sequence ID" value="CAH1642069.1"/>
    <property type="molecule type" value="Genomic_DNA"/>
</dbReference>
<evidence type="ECO:0000256" key="7">
    <source>
        <dbReference type="ARBA" id="ARBA00017642"/>
    </source>
</evidence>
<evidence type="ECO:0000256" key="3">
    <source>
        <dbReference type="ARBA" id="ARBA00004123"/>
    </source>
</evidence>
<evidence type="ECO:0000256" key="4">
    <source>
        <dbReference type="ARBA" id="ARBA00004286"/>
    </source>
</evidence>
<comment type="function">
    <text evidence="2">Histones H1 are necessary for the condensation of nucleosome chains into higher-order structures.</text>
</comment>
<evidence type="ECO:0000256" key="2">
    <source>
        <dbReference type="ARBA" id="ARBA00002809"/>
    </source>
</evidence>
<dbReference type="InterPro" id="IPR032458">
    <property type="entry name" value="Histone_H2A_CS"/>
</dbReference>
<dbReference type="PROSITE" id="PS00046">
    <property type="entry name" value="HISTONE_H2A"/>
    <property type="match status" value="1"/>
</dbReference>
<evidence type="ECO:0000256" key="11">
    <source>
        <dbReference type="ARBA" id="ARBA00022843"/>
    </source>
</evidence>
<dbReference type="Proteomes" id="UP001153321">
    <property type="component" value="Chromosome 25"/>
</dbReference>
<evidence type="ECO:0000256" key="6">
    <source>
        <dbReference type="ARBA" id="ARBA00011538"/>
    </source>
</evidence>
<keyword evidence="12" id="KW-0007">Acetylation</keyword>
<dbReference type="CDD" id="cd00074">
    <property type="entry name" value="HFD_H2A"/>
    <property type="match status" value="1"/>
</dbReference>
<feature type="compositionally biased region" description="Low complexity" evidence="16">
    <location>
        <begin position="155"/>
        <end position="169"/>
    </location>
</feature>
<comment type="similarity">
    <text evidence="5">Belongs to the histone H2A family.</text>
</comment>
<evidence type="ECO:0000256" key="1">
    <source>
        <dbReference type="ARBA" id="ARBA00002001"/>
    </source>
</evidence>
<dbReference type="InterPro" id="IPR002119">
    <property type="entry name" value="Histone_H2A"/>
</dbReference>
<evidence type="ECO:0000256" key="13">
    <source>
        <dbReference type="ARBA" id="ARBA00023125"/>
    </source>
</evidence>
<dbReference type="Gene3D" id="1.10.10.10">
    <property type="entry name" value="Winged helix-like DNA-binding domain superfamily/Winged helix DNA-binding domain"/>
    <property type="match status" value="1"/>
</dbReference>
<evidence type="ECO:0000256" key="8">
    <source>
        <dbReference type="ARBA" id="ARBA00022454"/>
    </source>
</evidence>
<evidence type="ECO:0000256" key="12">
    <source>
        <dbReference type="ARBA" id="ARBA00022990"/>
    </source>
</evidence>
<comment type="function">
    <text evidence="1">Core component of nucleosome. Nucleosomes wrap and compact DNA into chromatin, limiting DNA accessibility to the cellular machineries which require DNA as a template. Histones thereby play a central role in transcription regulation, DNA repair, DNA replication and chromosomal stability. DNA accessibility is regulated via a complex set of post-translational modifications of histones, also called histone code, and nucleosome remodeling.</text>
</comment>
<dbReference type="InterPro" id="IPR005818">
    <property type="entry name" value="Histone_H1/H5_H15"/>
</dbReference>
<feature type="domain" description="H15" evidence="17">
    <location>
        <begin position="1"/>
        <end position="68"/>
    </location>
</feature>
<dbReference type="Pfam" id="PF00125">
    <property type="entry name" value="Histone"/>
    <property type="match status" value="1"/>
</dbReference>
<keyword evidence="9" id="KW-0488">Methylation</keyword>
<dbReference type="InterPro" id="IPR009072">
    <property type="entry name" value="Histone-fold"/>
</dbReference>
<dbReference type="AlphaFoldDB" id="A0A9P0I8E8"/>
<proteinExistence type="inferred from homology"/>
<keyword evidence="8" id="KW-0158">Chromosome</keyword>
<dbReference type="InterPro" id="IPR007125">
    <property type="entry name" value="H2A/H2B/H3"/>
</dbReference>
<name>A0A9P0I8E8_SPOLI</name>
<dbReference type="FunFam" id="1.10.20.10:FF:000173">
    <property type="entry name" value="Histone H2A"/>
    <property type="match status" value="1"/>
</dbReference>
<dbReference type="SUPFAM" id="SSF46785">
    <property type="entry name" value="Winged helix' DNA-binding domain"/>
    <property type="match status" value="1"/>
</dbReference>
<dbReference type="GO" id="GO:0000786">
    <property type="term" value="C:nucleosome"/>
    <property type="evidence" value="ECO:0007669"/>
    <property type="project" value="UniProtKB-KW"/>
</dbReference>
<dbReference type="PROSITE" id="PS51504">
    <property type="entry name" value="H15"/>
    <property type="match status" value="1"/>
</dbReference>
<evidence type="ECO:0000256" key="10">
    <source>
        <dbReference type="ARBA" id="ARBA00022499"/>
    </source>
</evidence>
<dbReference type="GO" id="GO:0005634">
    <property type="term" value="C:nucleus"/>
    <property type="evidence" value="ECO:0007669"/>
    <property type="project" value="UniProtKB-SubCell"/>
</dbReference>
<organism evidence="18 19">
    <name type="scientific">Spodoptera littoralis</name>
    <name type="common">Egyptian cotton leafworm</name>
    <dbReference type="NCBI Taxonomy" id="7109"/>
    <lineage>
        <taxon>Eukaryota</taxon>
        <taxon>Metazoa</taxon>
        <taxon>Ecdysozoa</taxon>
        <taxon>Arthropoda</taxon>
        <taxon>Hexapoda</taxon>
        <taxon>Insecta</taxon>
        <taxon>Pterygota</taxon>
        <taxon>Neoptera</taxon>
        <taxon>Endopterygota</taxon>
        <taxon>Lepidoptera</taxon>
        <taxon>Glossata</taxon>
        <taxon>Ditrysia</taxon>
        <taxon>Noctuoidea</taxon>
        <taxon>Noctuidae</taxon>
        <taxon>Amphipyrinae</taxon>
        <taxon>Spodoptera</taxon>
    </lineage>
</organism>
<dbReference type="Pfam" id="PF00538">
    <property type="entry name" value="Linker_histone"/>
    <property type="match status" value="1"/>
</dbReference>
<evidence type="ECO:0000256" key="15">
    <source>
        <dbReference type="ARBA" id="ARBA00023269"/>
    </source>
</evidence>
<feature type="region of interest" description="Disordered" evidence="16">
    <location>
        <begin position="55"/>
        <end position="209"/>
    </location>
</feature>
<comment type="subcellular location">
    <subcellularLocation>
        <location evidence="4">Chromosome</location>
    </subcellularLocation>
    <subcellularLocation>
        <location evidence="3">Nucleus</location>
    </subcellularLocation>
</comment>
<evidence type="ECO:0000259" key="17">
    <source>
        <dbReference type="PROSITE" id="PS51504"/>
    </source>
</evidence>
<dbReference type="SMART" id="SM00414">
    <property type="entry name" value="H2A"/>
    <property type="match status" value="1"/>
</dbReference>
<dbReference type="CDD" id="cd00073">
    <property type="entry name" value="H15"/>
    <property type="match status" value="1"/>
</dbReference>
<accession>A0A9P0I8E8</accession>
<dbReference type="Pfam" id="PF16211">
    <property type="entry name" value="Histone_H2A_C"/>
    <property type="match status" value="1"/>
</dbReference>
<feature type="compositionally biased region" description="Basic residues" evidence="16">
    <location>
        <begin position="170"/>
        <end position="187"/>
    </location>
</feature>
<dbReference type="SMART" id="SM00526">
    <property type="entry name" value="H15"/>
    <property type="match status" value="1"/>
</dbReference>
<keyword evidence="13" id="KW-0238">DNA-binding</keyword>
<dbReference type="InterPro" id="IPR036390">
    <property type="entry name" value="WH_DNA-bd_sf"/>
</dbReference>
<keyword evidence="10" id="KW-1017">Isopeptide bond</keyword>
<evidence type="ECO:0000256" key="16">
    <source>
        <dbReference type="SAM" id="MobiDB-lite"/>
    </source>
</evidence>
<dbReference type="GO" id="GO:0006334">
    <property type="term" value="P:nucleosome assembly"/>
    <property type="evidence" value="ECO:0007669"/>
    <property type="project" value="InterPro"/>
</dbReference>
<dbReference type="InterPro" id="IPR032454">
    <property type="entry name" value="Histone_H2A_C"/>
</dbReference>
<reference evidence="18" key="1">
    <citation type="submission" date="2022-02" db="EMBL/GenBank/DDBJ databases">
        <authorList>
            <person name="King R."/>
        </authorList>
    </citation>
    <scope>NUCLEOTIDE SEQUENCE</scope>
</reference>
<dbReference type="PANTHER" id="PTHR23430">
    <property type="entry name" value="HISTONE H2A"/>
    <property type="match status" value="1"/>
</dbReference>